<gene>
    <name evidence="7" type="ORF">A3B50_02770</name>
</gene>
<dbReference type="Proteomes" id="UP000178558">
    <property type="component" value="Unassembled WGS sequence"/>
</dbReference>
<evidence type="ECO:0000256" key="1">
    <source>
        <dbReference type="ARBA" id="ARBA00004141"/>
    </source>
</evidence>
<organism evidence="7 8">
    <name type="scientific">Candidatus Roizmanbacteria bacterium RIFCSPLOWO2_01_FULL_40_42</name>
    <dbReference type="NCBI Taxonomy" id="1802066"/>
    <lineage>
        <taxon>Bacteria</taxon>
        <taxon>Candidatus Roizmaniibacteriota</taxon>
    </lineage>
</organism>
<name>A0A1F7J648_9BACT</name>
<evidence type="ECO:0000256" key="4">
    <source>
        <dbReference type="ARBA" id="ARBA00022989"/>
    </source>
</evidence>
<evidence type="ECO:0000256" key="3">
    <source>
        <dbReference type="ARBA" id="ARBA00022692"/>
    </source>
</evidence>
<dbReference type="GO" id="GO:0015086">
    <property type="term" value="F:cadmium ion transmembrane transporter activity"/>
    <property type="evidence" value="ECO:0007669"/>
    <property type="project" value="TreeGrafter"/>
</dbReference>
<dbReference type="PANTHER" id="PTHR11706:SF33">
    <property type="entry name" value="NATURAL RESISTANCE-ASSOCIATED MACROPHAGE PROTEIN 2"/>
    <property type="match status" value="1"/>
</dbReference>
<feature type="transmembrane region" description="Helical" evidence="6">
    <location>
        <begin position="113"/>
        <end position="132"/>
    </location>
</feature>
<dbReference type="GO" id="GO:0005384">
    <property type="term" value="F:manganese ion transmembrane transporter activity"/>
    <property type="evidence" value="ECO:0007669"/>
    <property type="project" value="TreeGrafter"/>
</dbReference>
<dbReference type="Pfam" id="PF01566">
    <property type="entry name" value="Nramp"/>
    <property type="match status" value="1"/>
</dbReference>
<evidence type="ECO:0000256" key="6">
    <source>
        <dbReference type="SAM" id="Phobius"/>
    </source>
</evidence>
<feature type="transmembrane region" description="Helical" evidence="6">
    <location>
        <begin position="83"/>
        <end position="101"/>
    </location>
</feature>
<keyword evidence="2" id="KW-0813">Transport</keyword>
<dbReference type="InterPro" id="IPR001046">
    <property type="entry name" value="NRAMP_fam"/>
</dbReference>
<dbReference type="GO" id="GO:0034755">
    <property type="term" value="P:iron ion transmembrane transport"/>
    <property type="evidence" value="ECO:0007669"/>
    <property type="project" value="TreeGrafter"/>
</dbReference>
<evidence type="ECO:0000313" key="8">
    <source>
        <dbReference type="Proteomes" id="UP000178558"/>
    </source>
</evidence>
<evidence type="ECO:0000256" key="5">
    <source>
        <dbReference type="ARBA" id="ARBA00023136"/>
    </source>
</evidence>
<keyword evidence="5 6" id="KW-0472">Membrane</keyword>
<sequence>MRKFLRRIFKLIGPGFVTGAADDDPAGIATYAQTGAQFGYNQLWTAFFSFPFMTVIQEMCGRIGMVTGKGIAIIVKRHYARPVLFIAVTLLLLANTINIGADLGAMAASAQLLLGLPFGFWLIIFTIVTLLLEVFVPYPAYAKFLKYLALSLLAYVLTAFVVKQDWTQIAWATLIPTFTFDAKYFLNIVAIFGTTISPYLFFWQADEEVEEEVAQGKLKMMGKGIPKIRNKDIREMRLDTTLGMFFSNMVMFFIMVTTASTLNVNNVFAIETADQAAQALRPFAGDFAFILFAAGIISTGLLAVPILAGSASYAISETIGWREGLYLKFKRAHGFYGIITLATLFGLLVNFTPIKPFQMLYYSAVFNGICAPPLLMLILFIGNNKKIMGDHTNSLFSNVMGWTITLFMTSSVVVLFLSFFKII</sequence>
<protein>
    <submittedName>
        <fullName evidence="7">Iron transporter</fullName>
    </submittedName>
</protein>
<dbReference type="AlphaFoldDB" id="A0A1F7J648"/>
<keyword evidence="3 6" id="KW-0812">Transmembrane</keyword>
<reference evidence="7 8" key="1">
    <citation type="journal article" date="2016" name="Nat. Commun.">
        <title>Thousands of microbial genomes shed light on interconnected biogeochemical processes in an aquifer system.</title>
        <authorList>
            <person name="Anantharaman K."/>
            <person name="Brown C.T."/>
            <person name="Hug L.A."/>
            <person name="Sharon I."/>
            <person name="Castelle C.J."/>
            <person name="Probst A.J."/>
            <person name="Thomas B.C."/>
            <person name="Singh A."/>
            <person name="Wilkins M.J."/>
            <person name="Karaoz U."/>
            <person name="Brodie E.L."/>
            <person name="Williams K.H."/>
            <person name="Hubbard S.S."/>
            <person name="Banfield J.F."/>
        </authorList>
    </citation>
    <scope>NUCLEOTIDE SEQUENCE [LARGE SCALE GENOMIC DNA]</scope>
</reference>
<comment type="subcellular location">
    <subcellularLocation>
        <location evidence="1">Membrane</location>
        <topology evidence="1">Multi-pass membrane protein</topology>
    </subcellularLocation>
</comment>
<dbReference type="EMBL" id="MGAQ01000006">
    <property type="protein sequence ID" value="OGK51063.1"/>
    <property type="molecule type" value="Genomic_DNA"/>
</dbReference>
<evidence type="ECO:0000256" key="2">
    <source>
        <dbReference type="ARBA" id="ARBA00022448"/>
    </source>
</evidence>
<feature type="transmembrane region" description="Helical" evidence="6">
    <location>
        <begin position="144"/>
        <end position="162"/>
    </location>
</feature>
<accession>A0A1F7J648</accession>
<evidence type="ECO:0000313" key="7">
    <source>
        <dbReference type="EMBL" id="OGK51063.1"/>
    </source>
</evidence>
<comment type="caution">
    <text evidence="7">The sequence shown here is derived from an EMBL/GenBank/DDBJ whole genome shotgun (WGS) entry which is preliminary data.</text>
</comment>
<proteinExistence type="predicted"/>
<keyword evidence="4 6" id="KW-1133">Transmembrane helix</keyword>
<feature type="transmembrane region" description="Helical" evidence="6">
    <location>
        <begin position="360"/>
        <end position="383"/>
    </location>
</feature>
<feature type="transmembrane region" description="Helical" evidence="6">
    <location>
        <begin position="287"/>
        <end position="315"/>
    </location>
</feature>
<dbReference type="PANTHER" id="PTHR11706">
    <property type="entry name" value="SOLUTE CARRIER PROTEIN FAMILY 11 MEMBER"/>
    <property type="match status" value="1"/>
</dbReference>
<feature type="transmembrane region" description="Helical" evidence="6">
    <location>
        <begin position="182"/>
        <end position="202"/>
    </location>
</feature>
<dbReference type="GO" id="GO:0005886">
    <property type="term" value="C:plasma membrane"/>
    <property type="evidence" value="ECO:0007669"/>
    <property type="project" value="TreeGrafter"/>
</dbReference>
<feature type="transmembrane region" description="Helical" evidence="6">
    <location>
        <begin position="241"/>
        <end position="262"/>
    </location>
</feature>
<feature type="transmembrane region" description="Helical" evidence="6">
    <location>
        <begin position="335"/>
        <end position="354"/>
    </location>
</feature>
<feature type="transmembrane region" description="Helical" evidence="6">
    <location>
        <begin position="395"/>
        <end position="420"/>
    </location>
</feature>